<name>A0ABP7S131_9ACTN</name>
<evidence type="ECO:0000313" key="2">
    <source>
        <dbReference type="EMBL" id="GAA4004995.1"/>
    </source>
</evidence>
<accession>A0ABP7S131</accession>
<feature type="compositionally biased region" description="Polar residues" evidence="1">
    <location>
        <begin position="7"/>
        <end position="16"/>
    </location>
</feature>
<feature type="compositionally biased region" description="Low complexity" evidence="1">
    <location>
        <begin position="17"/>
        <end position="32"/>
    </location>
</feature>
<feature type="compositionally biased region" description="Basic and acidic residues" evidence="1">
    <location>
        <begin position="40"/>
        <end position="50"/>
    </location>
</feature>
<dbReference type="EMBL" id="BAAAZX010000015">
    <property type="protein sequence ID" value="GAA4004995.1"/>
    <property type="molecule type" value="Genomic_DNA"/>
</dbReference>
<protein>
    <submittedName>
        <fullName evidence="2">Uncharacterized protein</fullName>
    </submittedName>
</protein>
<feature type="region of interest" description="Disordered" evidence="1">
    <location>
        <begin position="1"/>
        <end position="83"/>
    </location>
</feature>
<reference evidence="3" key="1">
    <citation type="journal article" date="2019" name="Int. J. Syst. Evol. Microbiol.">
        <title>The Global Catalogue of Microorganisms (GCM) 10K type strain sequencing project: providing services to taxonomists for standard genome sequencing and annotation.</title>
        <authorList>
            <consortium name="The Broad Institute Genomics Platform"/>
            <consortium name="The Broad Institute Genome Sequencing Center for Infectious Disease"/>
            <person name="Wu L."/>
            <person name="Ma J."/>
        </authorList>
    </citation>
    <scope>NUCLEOTIDE SEQUENCE [LARGE SCALE GENOMIC DNA]</scope>
    <source>
        <strain evidence="3">JCM 16924</strain>
    </source>
</reference>
<comment type="caution">
    <text evidence="2">The sequence shown here is derived from an EMBL/GenBank/DDBJ whole genome shotgun (WGS) entry which is preliminary data.</text>
</comment>
<keyword evidence="3" id="KW-1185">Reference proteome</keyword>
<gene>
    <name evidence="2" type="ORF">GCM10022232_50580</name>
</gene>
<evidence type="ECO:0000313" key="3">
    <source>
        <dbReference type="Proteomes" id="UP001500456"/>
    </source>
</evidence>
<proteinExistence type="predicted"/>
<evidence type="ECO:0000256" key="1">
    <source>
        <dbReference type="SAM" id="MobiDB-lite"/>
    </source>
</evidence>
<organism evidence="2 3">
    <name type="scientific">Streptomyces plumbiresistens</name>
    <dbReference type="NCBI Taxonomy" id="511811"/>
    <lineage>
        <taxon>Bacteria</taxon>
        <taxon>Bacillati</taxon>
        <taxon>Actinomycetota</taxon>
        <taxon>Actinomycetes</taxon>
        <taxon>Kitasatosporales</taxon>
        <taxon>Streptomycetaceae</taxon>
        <taxon>Streptomyces</taxon>
    </lineage>
</organism>
<sequence length="83" mass="8303">MAYEPSAATTSQTAEISSPRARARTPQATAPSSATVTHSTIDRGDMRDRTGGGSCGAGRADSGMADVGMAAPHLGGDVVRGRA</sequence>
<dbReference type="Proteomes" id="UP001500456">
    <property type="component" value="Unassembled WGS sequence"/>
</dbReference>